<keyword evidence="1" id="KW-0812">Transmembrane</keyword>
<dbReference type="VEuPathDB" id="FungiDB:ASPGLDRAFT_721498"/>
<organism evidence="2 3">
    <name type="scientific">Aspergillus glaucus CBS 516.65</name>
    <dbReference type="NCBI Taxonomy" id="1160497"/>
    <lineage>
        <taxon>Eukaryota</taxon>
        <taxon>Fungi</taxon>
        <taxon>Dikarya</taxon>
        <taxon>Ascomycota</taxon>
        <taxon>Pezizomycotina</taxon>
        <taxon>Eurotiomycetes</taxon>
        <taxon>Eurotiomycetidae</taxon>
        <taxon>Eurotiales</taxon>
        <taxon>Aspergillaceae</taxon>
        <taxon>Aspergillus</taxon>
        <taxon>Aspergillus subgen. Aspergillus</taxon>
    </lineage>
</organism>
<evidence type="ECO:0000256" key="1">
    <source>
        <dbReference type="SAM" id="Phobius"/>
    </source>
</evidence>
<gene>
    <name evidence="2" type="ORF">ASPGLDRAFT_721498</name>
</gene>
<evidence type="ECO:0000313" key="3">
    <source>
        <dbReference type="Proteomes" id="UP000184300"/>
    </source>
</evidence>
<keyword evidence="3" id="KW-1185">Reference proteome</keyword>
<feature type="transmembrane region" description="Helical" evidence="1">
    <location>
        <begin position="21"/>
        <end position="42"/>
    </location>
</feature>
<protein>
    <submittedName>
        <fullName evidence="2">Uncharacterized protein</fullName>
    </submittedName>
</protein>
<dbReference type="AlphaFoldDB" id="A0A1L9VXG2"/>
<dbReference type="GeneID" id="34465856"/>
<keyword evidence="1" id="KW-0472">Membrane</keyword>
<dbReference type="RefSeq" id="XP_022405243.1">
    <property type="nucleotide sequence ID" value="XM_022549596.1"/>
</dbReference>
<reference evidence="3" key="1">
    <citation type="journal article" date="2017" name="Genome Biol.">
        <title>Comparative genomics reveals high biological diversity and specific adaptations in the industrially and medically important fungal genus Aspergillus.</title>
        <authorList>
            <person name="de Vries R.P."/>
            <person name="Riley R."/>
            <person name="Wiebenga A."/>
            <person name="Aguilar-Osorio G."/>
            <person name="Amillis S."/>
            <person name="Uchima C.A."/>
            <person name="Anderluh G."/>
            <person name="Asadollahi M."/>
            <person name="Askin M."/>
            <person name="Barry K."/>
            <person name="Battaglia E."/>
            <person name="Bayram O."/>
            <person name="Benocci T."/>
            <person name="Braus-Stromeyer S.A."/>
            <person name="Caldana C."/>
            <person name="Canovas D."/>
            <person name="Cerqueira G.C."/>
            <person name="Chen F."/>
            <person name="Chen W."/>
            <person name="Choi C."/>
            <person name="Clum A."/>
            <person name="Dos Santos R.A."/>
            <person name="Damasio A.R."/>
            <person name="Diallinas G."/>
            <person name="Emri T."/>
            <person name="Fekete E."/>
            <person name="Flipphi M."/>
            <person name="Freyberg S."/>
            <person name="Gallo A."/>
            <person name="Gournas C."/>
            <person name="Habgood R."/>
            <person name="Hainaut M."/>
            <person name="Harispe M.L."/>
            <person name="Henrissat B."/>
            <person name="Hilden K.S."/>
            <person name="Hope R."/>
            <person name="Hossain A."/>
            <person name="Karabika E."/>
            <person name="Karaffa L."/>
            <person name="Karanyi Z."/>
            <person name="Krasevec N."/>
            <person name="Kuo A."/>
            <person name="Kusch H."/>
            <person name="LaButti K."/>
            <person name="Lagendijk E.L."/>
            <person name="Lapidus A."/>
            <person name="Levasseur A."/>
            <person name="Lindquist E."/>
            <person name="Lipzen A."/>
            <person name="Logrieco A.F."/>
            <person name="MacCabe A."/>
            <person name="Maekelae M.R."/>
            <person name="Malavazi I."/>
            <person name="Melin P."/>
            <person name="Meyer V."/>
            <person name="Mielnichuk N."/>
            <person name="Miskei M."/>
            <person name="Molnar A.P."/>
            <person name="Mule G."/>
            <person name="Ngan C.Y."/>
            <person name="Orejas M."/>
            <person name="Orosz E."/>
            <person name="Ouedraogo J.P."/>
            <person name="Overkamp K.M."/>
            <person name="Park H.-S."/>
            <person name="Perrone G."/>
            <person name="Piumi F."/>
            <person name="Punt P.J."/>
            <person name="Ram A.F."/>
            <person name="Ramon A."/>
            <person name="Rauscher S."/>
            <person name="Record E."/>
            <person name="Riano-Pachon D.M."/>
            <person name="Robert V."/>
            <person name="Roehrig J."/>
            <person name="Ruller R."/>
            <person name="Salamov A."/>
            <person name="Salih N.S."/>
            <person name="Samson R.A."/>
            <person name="Sandor E."/>
            <person name="Sanguinetti M."/>
            <person name="Schuetze T."/>
            <person name="Sepcic K."/>
            <person name="Shelest E."/>
            <person name="Sherlock G."/>
            <person name="Sophianopoulou V."/>
            <person name="Squina F.M."/>
            <person name="Sun H."/>
            <person name="Susca A."/>
            <person name="Todd R.B."/>
            <person name="Tsang A."/>
            <person name="Unkles S.E."/>
            <person name="van de Wiele N."/>
            <person name="van Rossen-Uffink D."/>
            <person name="Oliveira J.V."/>
            <person name="Vesth T.C."/>
            <person name="Visser J."/>
            <person name="Yu J.-H."/>
            <person name="Zhou M."/>
            <person name="Andersen M.R."/>
            <person name="Archer D.B."/>
            <person name="Baker S.E."/>
            <person name="Benoit I."/>
            <person name="Brakhage A.A."/>
            <person name="Braus G.H."/>
            <person name="Fischer R."/>
            <person name="Frisvad J.C."/>
            <person name="Goldman G.H."/>
            <person name="Houbraken J."/>
            <person name="Oakley B."/>
            <person name="Pocsi I."/>
            <person name="Scazzocchio C."/>
            <person name="Seiboth B."/>
            <person name="vanKuyk P.A."/>
            <person name="Wortman J."/>
            <person name="Dyer P.S."/>
            <person name="Grigoriev I.V."/>
        </authorList>
    </citation>
    <scope>NUCLEOTIDE SEQUENCE [LARGE SCALE GENOMIC DNA]</scope>
    <source>
        <strain evidence="3">CBS 516.65</strain>
    </source>
</reference>
<dbReference type="EMBL" id="KV878889">
    <property type="protein sequence ID" value="OJJ88567.1"/>
    <property type="molecule type" value="Genomic_DNA"/>
</dbReference>
<proteinExistence type="predicted"/>
<keyword evidence="1" id="KW-1133">Transmembrane helix</keyword>
<accession>A0A1L9VXG2</accession>
<evidence type="ECO:0000313" key="2">
    <source>
        <dbReference type="EMBL" id="OJJ88567.1"/>
    </source>
</evidence>
<sequence>MRKERMQQGHDIAYRTTTTNVQANRQCIFISLFFFVSFFSFWCLPSCCTDLGSNCPSCTVTTHITDVWPLSMSLLCCHRQRLCQVKDCPRHTYCNA</sequence>
<name>A0A1L9VXG2_ASPGL</name>
<dbReference type="Proteomes" id="UP000184300">
    <property type="component" value="Unassembled WGS sequence"/>
</dbReference>